<dbReference type="InterPro" id="IPR020568">
    <property type="entry name" value="Ribosomal_Su5_D2-typ_SF"/>
</dbReference>
<dbReference type="Gene3D" id="3.30.230.10">
    <property type="match status" value="1"/>
</dbReference>
<keyword evidence="1" id="KW-0819">tRNA processing</keyword>
<evidence type="ECO:0000256" key="5">
    <source>
        <dbReference type="ARBA" id="ARBA00022884"/>
    </source>
</evidence>
<keyword evidence="2" id="KW-0540">Nuclease</keyword>
<organism evidence="7 8">
    <name type="scientific">Comamonas terrae</name>
    <dbReference type="NCBI Taxonomy" id="673548"/>
    <lineage>
        <taxon>Bacteria</taxon>
        <taxon>Pseudomonadati</taxon>
        <taxon>Pseudomonadota</taxon>
        <taxon>Betaproteobacteria</taxon>
        <taxon>Burkholderiales</taxon>
        <taxon>Comamonadaceae</taxon>
        <taxon>Comamonas</taxon>
    </lineage>
</organism>
<accession>A0ABW5UM02</accession>
<dbReference type="InterPro" id="IPR000100">
    <property type="entry name" value="RNase_P"/>
</dbReference>
<keyword evidence="8" id="KW-1185">Reference proteome</keyword>
<evidence type="ECO:0000256" key="4">
    <source>
        <dbReference type="ARBA" id="ARBA00022801"/>
    </source>
</evidence>
<evidence type="ECO:0000313" key="8">
    <source>
        <dbReference type="Proteomes" id="UP001597463"/>
    </source>
</evidence>
<dbReference type="InterPro" id="IPR014721">
    <property type="entry name" value="Ribsml_uS5_D2-typ_fold_subgr"/>
</dbReference>
<proteinExistence type="predicted"/>
<feature type="region of interest" description="Disordered" evidence="6">
    <location>
        <begin position="157"/>
        <end position="179"/>
    </location>
</feature>
<evidence type="ECO:0000256" key="1">
    <source>
        <dbReference type="ARBA" id="ARBA00022694"/>
    </source>
</evidence>
<dbReference type="SUPFAM" id="SSF54211">
    <property type="entry name" value="Ribosomal protein S5 domain 2-like"/>
    <property type="match status" value="1"/>
</dbReference>
<protein>
    <submittedName>
        <fullName evidence="7">Ribonuclease P protein component</fullName>
    </submittedName>
</protein>
<evidence type="ECO:0000256" key="6">
    <source>
        <dbReference type="SAM" id="MobiDB-lite"/>
    </source>
</evidence>
<evidence type="ECO:0000256" key="2">
    <source>
        <dbReference type="ARBA" id="ARBA00022722"/>
    </source>
</evidence>
<name>A0ABW5UM02_9BURK</name>
<gene>
    <name evidence="7" type="ORF">ACFSW6_05940</name>
</gene>
<comment type="caution">
    <text evidence="7">The sequence shown here is derived from an EMBL/GenBank/DDBJ whole genome shotgun (WGS) entry which is preliminary data.</text>
</comment>
<keyword evidence="4" id="KW-0378">Hydrolase</keyword>
<sequence length="192" mass="20567">MQRLKTRPQFQATLSAGTIARTPHFALHRMVLLPDAGDMAAHPMTGPGSQDPQALFGIGAVRRQAWLGAMVPKRWARRSVTRHTIKRQIQAVASEHEAALQCAAHVVRLRAGFDRKQFVSATSDALKAAVRSELQQLFSAAVRRIARANAESAQAADALAGAPENIQEPAPSLEQKAQDACKLVAPGEGAAP</sequence>
<dbReference type="EMBL" id="JBHUMV010000002">
    <property type="protein sequence ID" value="MFD2753619.1"/>
    <property type="molecule type" value="Genomic_DNA"/>
</dbReference>
<evidence type="ECO:0000313" key="7">
    <source>
        <dbReference type="EMBL" id="MFD2753619.1"/>
    </source>
</evidence>
<dbReference type="RefSeq" id="WP_066474450.1">
    <property type="nucleotide sequence ID" value="NZ_BCNT01000004.1"/>
</dbReference>
<keyword evidence="3" id="KW-0255">Endonuclease</keyword>
<reference evidence="8" key="1">
    <citation type="journal article" date="2019" name="Int. J. Syst. Evol. Microbiol.">
        <title>The Global Catalogue of Microorganisms (GCM) 10K type strain sequencing project: providing services to taxonomists for standard genome sequencing and annotation.</title>
        <authorList>
            <consortium name="The Broad Institute Genomics Platform"/>
            <consortium name="The Broad Institute Genome Sequencing Center for Infectious Disease"/>
            <person name="Wu L."/>
            <person name="Ma J."/>
        </authorList>
    </citation>
    <scope>NUCLEOTIDE SEQUENCE [LARGE SCALE GENOMIC DNA]</scope>
    <source>
        <strain evidence="8">TISTR 1906</strain>
    </source>
</reference>
<dbReference type="Pfam" id="PF00825">
    <property type="entry name" value="Ribonuclease_P"/>
    <property type="match status" value="1"/>
</dbReference>
<evidence type="ECO:0000256" key="3">
    <source>
        <dbReference type="ARBA" id="ARBA00022759"/>
    </source>
</evidence>
<keyword evidence="5" id="KW-0694">RNA-binding</keyword>
<dbReference type="Proteomes" id="UP001597463">
    <property type="component" value="Unassembled WGS sequence"/>
</dbReference>